<dbReference type="SUPFAM" id="SSF55729">
    <property type="entry name" value="Acyl-CoA N-acyltransferases (Nat)"/>
    <property type="match status" value="1"/>
</dbReference>
<dbReference type="RefSeq" id="WP_324770667.1">
    <property type="nucleotide sequence ID" value="NZ_BAAATS010000037.1"/>
</dbReference>
<feature type="compositionally biased region" description="Basic and acidic residues" evidence="1">
    <location>
        <begin position="1"/>
        <end position="10"/>
    </location>
</feature>
<keyword evidence="4" id="KW-1185">Reference proteome</keyword>
<dbReference type="EC" id="2.3.1.-" evidence="3"/>
<keyword evidence="3" id="KW-0808">Transferase</keyword>
<proteinExistence type="predicted"/>
<accession>A0ABU6CE87</accession>
<evidence type="ECO:0000313" key="4">
    <source>
        <dbReference type="Proteomes" id="UP001352223"/>
    </source>
</evidence>
<feature type="domain" description="N-acetyltransferase" evidence="2">
    <location>
        <begin position="10"/>
        <end position="124"/>
    </location>
</feature>
<dbReference type="GO" id="GO:0016746">
    <property type="term" value="F:acyltransferase activity"/>
    <property type="evidence" value="ECO:0007669"/>
    <property type="project" value="UniProtKB-KW"/>
</dbReference>
<dbReference type="Proteomes" id="UP001352223">
    <property type="component" value="Unassembled WGS sequence"/>
</dbReference>
<dbReference type="PANTHER" id="PTHR37817">
    <property type="entry name" value="N-ACETYLTRANSFERASE EIS"/>
    <property type="match status" value="1"/>
</dbReference>
<reference evidence="3 4" key="1">
    <citation type="submission" date="2022-10" db="EMBL/GenBank/DDBJ databases">
        <authorList>
            <person name="Xie J."/>
            <person name="Shen N."/>
        </authorList>
    </citation>
    <scope>NUCLEOTIDE SEQUENCE [LARGE SCALE GENOMIC DNA]</scope>
    <source>
        <strain evidence="3 4">DSM 41681</strain>
    </source>
</reference>
<name>A0ABU6CE87_9ACTN</name>
<dbReference type="EMBL" id="JAOZYB010000201">
    <property type="protein sequence ID" value="MEB3963013.1"/>
    <property type="molecule type" value="Genomic_DNA"/>
</dbReference>
<dbReference type="PANTHER" id="PTHR37817:SF1">
    <property type="entry name" value="N-ACETYLTRANSFERASE EIS"/>
    <property type="match status" value="1"/>
</dbReference>
<dbReference type="PROSITE" id="PS51186">
    <property type="entry name" value="GNAT"/>
    <property type="match status" value="1"/>
</dbReference>
<comment type="caution">
    <text evidence="3">The sequence shown here is derived from an EMBL/GenBank/DDBJ whole genome shotgun (WGS) entry which is preliminary data.</text>
</comment>
<sequence length="124" mass="13042">MTRQLDRIEDTVQPAGPRVESVEDAGELAERVRTYIASRGVSPDMGNDVVHIESQRADNADIVRIAGVMDGRVAGTAMMLGSYGVAGVFLVHVAKSHRRQGIGAALTAAALRTGQDRGTEAGAL</sequence>
<feature type="region of interest" description="Disordered" evidence="1">
    <location>
        <begin position="1"/>
        <end position="25"/>
    </location>
</feature>
<evidence type="ECO:0000259" key="2">
    <source>
        <dbReference type="PROSITE" id="PS51186"/>
    </source>
</evidence>
<keyword evidence="3" id="KW-0012">Acyltransferase</keyword>
<evidence type="ECO:0000313" key="3">
    <source>
        <dbReference type="EMBL" id="MEB3963013.1"/>
    </source>
</evidence>
<gene>
    <name evidence="3" type="ORF">OKJ48_22585</name>
</gene>
<dbReference type="Pfam" id="PF00583">
    <property type="entry name" value="Acetyltransf_1"/>
    <property type="match status" value="1"/>
</dbReference>
<dbReference type="Gene3D" id="3.40.630.30">
    <property type="match status" value="1"/>
</dbReference>
<evidence type="ECO:0000256" key="1">
    <source>
        <dbReference type="SAM" id="MobiDB-lite"/>
    </source>
</evidence>
<dbReference type="InterPro" id="IPR000182">
    <property type="entry name" value="GNAT_dom"/>
</dbReference>
<dbReference type="InterPro" id="IPR051554">
    <property type="entry name" value="Acetyltransferase_Eis"/>
</dbReference>
<dbReference type="InterPro" id="IPR016181">
    <property type="entry name" value="Acyl_CoA_acyltransferase"/>
</dbReference>
<organism evidence="3 4">
    <name type="scientific">Streptomyces kunmingensis</name>
    <dbReference type="NCBI Taxonomy" id="68225"/>
    <lineage>
        <taxon>Bacteria</taxon>
        <taxon>Bacillati</taxon>
        <taxon>Actinomycetota</taxon>
        <taxon>Actinomycetes</taxon>
        <taxon>Kitasatosporales</taxon>
        <taxon>Streptomycetaceae</taxon>
        <taxon>Streptomyces</taxon>
    </lineage>
</organism>
<protein>
    <submittedName>
        <fullName evidence="3">GNAT family N-acetyltransferase</fullName>
        <ecNumber evidence="3">2.3.1.-</ecNumber>
    </submittedName>
</protein>